<dbReference type="Gene3D" id="3.20.110.20">
    <property type="match status" value="1"/>
</dbReference>
<dbReference type="InterPro" id="IPR052046">
    <property type="entry name" value="GH57_Enzymes"/>
</dbReference>
<dbReference type="EMBL" id="UINC01018293">
    <property type="protein sequence ID" value="SVA76715.1"/>
    <property type="molecule type" value="Genomic_DNA"/>
</dbReference>
<dbReference type="PANTHER" id="PTHR36306:SF1">
    <property type="entry name" value="ALPHA-AMYLASE-RELATED"/>
    <property type="match status" value="1"/>
</dbReference>
<proteinExistence type="predicted"/>
<dbReference type="PANTHER" id="PTHR36306">
    <property type="entry name" value="ALPHA-AMYLASE-RELATED-RELATED"/>
    <property type="match status" value="1"/>
</dbReference>
<protein>
    <recommendedName>
        <fullName evidence="2">Glycoside hydrolase family 57 N-terminal domain-containing protein</fullName>
    </recommendedName>
</protein>
<gene>
    <name evidence="1" type="ORF">METZ01_LOCUS129569</name>
</gene>
<evidence type="ECO:0008006" key="2">
    <source>
        <dbReference type="Google" id="ProtNLM"/>
    </source>
</evidence>
<dbReference type="AlphaFoldDB" id="A0A381YIA7"/>
<name>A0A381YIA7_9ZZZZ</name>
<dbReference type="SUPFAM" id="SSF88713">
    <property type="entry name" value="Glycoside hydrolase/deacetylase"/>
    <property type="match status" value="1"/>
</dbReference>
<dbReference type="GO" id="GO:0005975">
    <property type="term" value="P:carbohydrate metabolic process"/>
    <property type="evidence" value="ECO:0007669"/>
    <property type="project" value="InterPro"/>
</dbReference>
<dbReference type="InterPro" id="IPR011330">
    <property type="entry name" value="Glyco_hydro/deAcase_b/a-brl"/>
</dbReference>
<reference evidence="1" key="1">
    <citation type="submission" date="2018-05" db="EMBL/GenBank/DDBJ databases">
        <authorList>
            <person name="Lanie J.A."/>
            <person name="Ng W.-L."/>
            <person name="Kazmierczak K.M."/>
            <person name="Andrzejewski T.M."/>
            <person name="Davidsen T.M."/>
            <person name="Wayne K.J."/>
            <person name="Tettelin H."/>
            <person name="Glass J.I."/>
            <person name="Rusch D."/>
            <person name="Podicherti R."/>
            <person name="Tsui H.-C.T."/>
            <person name="Winkler M.E."/>
        </authorList>
    </citation>
    <scope>NUCLEOTIDE SEQUENCE</scope>
</reference>
<accession>A0A381YIA7</accession>
<organism evidence="1">
    <name type="scientific">marine metagenome</name>
    <dbReference type="NCBI Taxonomy" id="408172"/>
    <lineage>
        <taxon>unclassified sequences</taxon>
        <taxon>metagenomes</taxon>
        <taxon>ecological metagenomes</taxon>
    </lineage>
</organism>
<sequence length="756" mass="87564">MSKLFLYSIFHGNLNYSSIPEESFHEIIDSCYWPVLAAIKNFNFKSGIEFSINTLNKISEIDPLFINELSNLIKQKKCELIFSGKEQIVSPLIPKEINAENFSIDFKEIEKKIPIKKQIAYVHEQIFSNGLIPLYLKSKFKNIMLIYETASFTYKSDKNPNFLPITIKSKKDEINVIWNSRYAYQKFQAYLAGKINKNNYLNFILKNKKSKDTCFPFYGSDLEIFGYKNPVLGLKGHGEETKRFNDILMEIQKHDELEFVLPSNLMRIFPPHRKIEICSTKYPILGKKEESVVTRWAVCGRDNSKSNSLCYQAFKKIKTLQHLQTERQNRKDPYLLELVDCWGSDYRTHTEEKKFHNFHKNINMLNHELDKKINSSMSGFLKNKKLDLVIYNSNRTNWKQTPVEIKLHFKPKFMTNNFEVHSFGKVINSQLEDIKFYKDGCIRSVTLVIAPIISKNSEIGITLVENSTKLDLENHPQNFVKTNNVEISLSKTGGMINSLKFPSISEKPIINTTKSSTNKKIDVDNLRPGQIFTRDKIGNEFSDLINTKIILENNSQTIRKKLTCNLVSPFADIKKIFYVYNNIPRIDLKYIFTFRDYRPSIFRINLANLNSKNFDCNSFSYSTNNGGNLESFMLNESVLQDKPTNPIISTTGCLGSTNCLVDIGDRNYGITIFTDKALWYSVPMINFKKSGKLPLRIISSVCEHDDTTMTWWKGRKEISFNILGRNKNLDQIQKTCENMFIGLIYKSNNPNIIVKN</sequence>
<evidence type="ECO:0000313" key="1">
    <source>
        <dbReference type="EMBL" id="SVA76715.1"/>
    </source>
</evidence>